<evidence type="ECO:0000313" key="1">
    <source>
        <dbReference type="EMBL" id="VVD01171.1"/>
    </source>
</evidence>
<keyword evidence="2" id="KW-1185">Reference proteome</keyword>
<dbReference type="AlphaFoldDB" id="A0A5E4QT68"/>
<sequence length="84" mass="9122">MYSSCIQVVGCNNIFSQNGCVTIGSIKPIKDDPVLLETLVLDGHVTYTKNLEAIELARANGVIMLCLPPHCTHRLQPMLVLSGL</sequence>
<evidence type="ECO:0008006" key="3">
    <source>
        <dbReference type="Google" id="ProtNLM"/>
    </source>
</evidence>
<reference evidence="1 2" key="1">
    <citation type="submission" date="2017-07" db="EMBL/GenBank/DDBJ databases">
        <authorList>
            <person name="Talla V."/>
            <person name="Backstrom N."/>
        </authorList>
    </citation>
    <scope>NUCLEOTIDE SEQUENCE [LARGE SCALE GENOMIC DNA]</scope>
</reference>
<dbReference type="Proteomes" id="UP000324832">
    <property type="component" value="Unassembled WGS sequence"/>
</dbReference>
<protein>
    <recommendedName>
        <fullName evidence="3">DDE-1 domain-containing protein</fullName>
    </recommendedName>
</protein>
<dbReference type="EMBL" id="FZQP02005221">
    <property type="protein sequence ID" value="VVD01171.1"/>
    <property type="molecule type" value="Genomic_DNA"/>
</dbReference>
<accession>A0A5E4QT68</accession>
<proteinExistence type="predicted"/>
<name>A0A5E4QT68_9NEOP</name>
<evidence type="ECO:0000313" key="2">
    <source>
        <dbReference type="Proteomes" id="UP000324832"/>
    </source>
</evidence>
<gene>
    <name evidence="1" type="ORF">LSINAPIS_LOCUS11650</name>
</gene>
<organism evidence="1 2">
    <name type="scientific">Leptidea sinapis</name>
    <dbReference type="NCBI Taxonomy" id="189913"/>
    <lineage>
        <taxon>Eukaryota</taxon>
        <taxon>Metazoa</taxon>
        <taxon>Ecdysozoa</taxon>
        <taxon>Arthropoda</taxon>
        <taxon>Hexapoda</taxon>
        <taxon>Insecta</taxon>
        <taxon>Pterygota</taxon>
        <taxon>Neoptera</taxon>
        <taxon>Endopterygota</taxon>
        <taxon>Lepidoptera</taxon>
        <taxon>Glossata</taxon>
        <taxon>Ditrysia</taxon>
        <taxon>Papilionoidea</taxon>
        <taxon>Pieridae</taxon>
        <taxon>Dismorphiinae</taxon>
        <taxon>Leptidea</taxon>
    </lineage>
</organism>